<dbReference type="OrthoDB" id="9815712at2"/>
<dbReference type="GO" id="GO:0055085">
    <property type="term" value="P:transmembrane transport"/>
    <property type="evidence" value="ECO:0007669"/>
    <property type="project" value="UniProtKB-ARBA"/>
</dbReference>
<keyword evidence="4" id="KW-1003">Cell membrane</keyword>
<reference evidence="9 10" key="1">
    <citation type="submission" date="2017-04" db="EMBL/GenBank/DDBJ databases">
        <authorList>
            <person name="Afonso C.L."/>
            <person name="Miller P.J."/>
            <person name="Scott M.A."/>
            <person name="Spackman E."/>
            <person name="Goraichik I."/>
            <person name="Dimitrov K.M."/>
            <person name="Suarez D.L."/>
            <person name="Swayne D.E."/>
        </authorList>
    </citation>
    <scope>NUCLEOTIDE SEQUENCE [LARGE SCALE GENOMIC DNA]</scope>
    <source>
        <strain evidence="9 10">B5P</strain>
    </source>
</reference>
<accession>A0A1X7MTG8</accession>
<evidence type="ECO:0000256" key="6">
    <source>
        <dbReference type="ARBA" id="ARBA00022840"/>
    </source>
</evidence>
<dbReference type="Gene3D" id="3.40.50.300">
    <property type="entry name" value="P-loop containing nucleotide triphosphate hydrolases"/>
    <property type="match status" value="1"/>
</dbReference>
<keyword evidence="6 9" id="KW-0067">ATP-binding</keyword>
<dbReference type="FunFam" id="3.40.50.300:FF:000016">
    <property type="entry name" value="Oligopeptide ABC transporter ATP-binding component"/>
    <property type="match status" value="1"/>
</dbReference>
<dbReference type="InterPro" id="IPR017871">
    <property type="entry name" value="ABC_transporter-like_CS"/>
</dbReference>
<evidence type="ECO:0000256" key="5">
    <source>
        <dbReference type="ARBA" id="ARBA00022741"/>
    </source>
</evidence>
<dbReference type="InterPro" id="IPR013563">
    <property type="entry name" value="Oligopep_ABC_C"/>
</dbReference>
<sequence>MKPLLSIEGLTVELATRDRTFEAVSDLTFGVSRNEVLALVGESGSGKSMTAMAIMRLLPEPVAEIVSGHILFDGTDLASAGEAALRGIRGNRIGLIFQEPMTSLNPSIRVGPQVAEVLRLHKGLDATAARRRVEELFAQVRIPDPKRRYDDYPHQMSGGMRQRVVIALALACDPDVLIADEPTTALDVTTQAQILETFRDLQASVGAATILITHDLAVVAETADRVAVMYAGRIVEETTTEQLFAAPRHPYTHGLLGSIPHVTEDGEAGGRLPEIPGTVPALWALPPGCAFAPRCPRAGERCTIERPPLTELAPGHRAACWYPLEAAQ</sequence>
<dbReference type="Pfam" id="PF08352">
    <property type="entry name" value="oligo_HPY"/>
    <property type="match status" value="1"/>
</dbReference>
<dbReference type="GO" id="GO:0005886">
    <property type="term" value="C:plasma membrane"/>
    <property type="evidence" value="ECO:0007669"/>
    <property type="project" value="UniProtKB-SubCell"/>
</dbReference>
<dbReference type="InterPro" id="IPR003593">
    <property type="entry name" value="AAA+_ATPase"/>
</dbReference>
<gene>
    <name evidence="9" type="ORF">SAMN02982922_0726</name>
</gene>
<evidence type="ECO:0000256" key="3">
    <source>
        <dbReference type="ARBA" id="ARBA00022448"/>
    </source>
</evidence>
<dbReference type="RefSeq" id="WP_085462892.1">
    <property type="nucleotide sequence ID" value="NZ_FXBL01000004.1"/>
</dbReference>
<dbReference type="SMART" id="SM00382">
    <property type="entry name" value="AAA"/>
    <property type="match status" value="1"/>
</dbReference>
<dbReference type="PANTHER" id="PTHR43297">
    <property type="entry name" value="OLIGOPEPTIDE TRANSPORT ATP-BINDING PROTEIN APPD"/>
    <property type="match status" value="1"/>
</dbReference>
<organism evidence="9 10">
    <name type="scientific">Mesorhizobium australicum</name>
    <dbReference type="NCBI Taxonomy" id="536018"/>
    <lineage>
        <taxon>Bacteria</taxon>
        <taxon>Pseudomonadati</taxon>
        <taxon>Pseudomonadota</taxon>
        <taxon>Alphaproteobacteria</taxon>
        <taxon>Hyphomicrobiales</taxon>
        <taxon>Phyllobacteriaceae</taxon>
        <taxon>Mesorhizobium</taxon>
    </lineage>
</organism>
<dbReference type="PANTHER" id="PTHR43297:SF2">
    <property type="entry name" value="DIPEPTIDE TRANSPORT ATP-BINDING PROTEIN DPPD"/>
    <property type="match status" value="1"/>
</dbReference>
<keyword evidence="7" id="KW-0472">Membrane</keyword>
<dbReference type="CDD" id="cd03257">
    <property type="entry name" value="ABC_NikE_OppD_transporters"/>
    <property type="match status" value="1"/>
</dbReference>
<evidence type="ECO:0000256" key="1">
    <source>
        <dbReference type="ARBA" id="ARBA00004417"/>
    </source>
</evidence>
<dbReference type="GO" id="GO:0015833">
    <property type="term" value="P:peptide transport"/>
    <property type="evidence" value="ECO:0007669"/>
    <property type="project" value="InterPro"/>
</dbReference>
<keyword evidence="10" id="KW-1185">Reference proteome</keyword>
<evidence type="ECO:0000256" key="2">
    <source>
        <dbReference type="ARBA" id="ARBA00005417"/>
    </source>
</evidence>
<dbReference type="SUPFAM" id="SSF52540">
    <property type="entry name" value="P-loop containing nucleoside triphosphate hydrolases"/>
    <property type="match status" value="1"/>
</dbReference>
<dbReference type="InterPro" id="IPR003439">
    <property type="entry name" value="ABC_transporter-like_ATP-bd"/>
</dbReference>
<dbReference type="GO" id="GO:0016887">
    <property type="term" value="F:ATP hydrolysis activity"/>
    <property type="evidence" value="ECO:0007669"/>
    <property type="project" value="InterPro"/>
</dbReference>
<evidence type="ECO:0000259" key="8">
    <source>
        <dbReference type="PROSITE" id="PS50893"/>
    </source>
</evidence>
<dbReference type="PROSITE" id="PS00211">
    <property type="entry name" value="ABC_TRANSPORTER_1"/>
    <property type="match status" value="1"/>
</dbReference>
<dbReference type="EMBL" id="FXBL01000004">
    <property type="protein sequence ID" value="SMH28120.1"/>
    <property type="molecule type" value="Genomic_DNA"/>
</dbReference>
<dbReference type="AlphaFoldDB" id="A0A1X7MTG8"/>
<feature type="domain" description="ABC transporter" evidence="8">
    <location>
        <begin position="5"/>
        <end position="256"/>
    </location>
</feature>
<evidence type="ECO:0000313" key="10">
    <source>
        <dbReference type="Proteomes" id="UP000193083"/>
    </source>
</evidence>
<dbReference type="PROSITE" id="PS50893">
    <property type="entry name" value="ABC_TRANSPORTER_2"/>
    <property type="match status" value="1"/>
</dbReference>
<evidence type="ECO:0000256" key="4">
    <source>
        <dbReference type="ARBA" id="ARBA00022475"/>
    </source>
</evidence>
<dbReference type="Proteomes" id="UP000193083">
    <property type="component" value="Unassembled WGS sequence"/>
</dbReference>
<keyword evidence="5" id="KW-0547">Nucleotide-binding</keyword>
<dbReference type="Pfam" id="PF00005">
    <property type="entry name" value="ABC_tran"/>
    <property type="match status" value="1"/>
</dbReference>
<keyword evidence="3" id="KW-0813">Transport</keyword>
<comment type="subcellular location">
    <subcellularLocation>
        <location evidence="1">Cell inner membrane</location>
        <topology evidence="1">Peripheral membrane protein</topology>
    </subcellularLocation>
</comment>
<dbReference type="InterPro" id="IPR027417">
    <property type="entry name" value="P-loop_NTPase"/>
</dbReference>
<evidence type="ECO:0000256" key="7">
    <source>
        <dbReference type="ARBA" id="ARBA00023136"/>
    </source>
</evidence>
<evidence type="ECO:0000313" key="9">
    <source>
        <dbReference type="EMBL" id="SMH28120.1"/>
    </source>
</evidence>
<protein>
    <submittedName>
        <fullName evidence="9">Peptide/nickel transport system ATP-binding protein</fullName>
    </submittedName>
</protein>
<dbReference type="InterPro" id="IPR050388">
    <property type="entry name" value="ABC_Ni/Peptide_Import"/>
</dbReference>
<dbReference type="GO" id="GO:0005524">
    <property type="term" value="F:ATP binding"/>
    <property type="evidence" value="ECO:0007669"/>
    <property type="project" value="UniProtKB-KW"/>
</dbReference>
<proteinExistence type="inferred from homology"/>
<comment type="similarity">
    <text evidence="2">Belongs to the ABC transporter superfamily.</text>
</comment>
<name>A0A1X7MTG8_9HYPH</name>
<dbReference type="NCBIfam" id="TIGR01727">
    <property type="entry name" value="oligo_HPY"/>
    <property type="match status" value="1"/>
</dbReference>